<feature type="transmembrane region" description="Helical" evidence="13">
    <location>
        <begin position="12"/>
        <end position="29"/>
    </location>
</feature>
<dbReference type="InterPro" id="IPR011662">
    <property type="entry name" value="Secretin/TonB_short_N"/>
</dbReference>
<keyword evidence="13" id="KW-1133">Transmembrane helix</keyword>
<evidence type="ECO:0000256" key="12">
    <source>
        <dbReference type="RuleBase" id="RU004004"/>
    </source>
</evidence>
<dbReference type="Gene3D" id="3.30.1370.130">
    <property type="match status" value="1"/>
</dbReference>
<dbReference type="KEGG" id="sniv:SFSGTM_26060"/>
<comment type="subcellular location">
    <subcellularLocation>
        <location evidence="1 12">Cell outer membrane</location>
    </subcellularLocation>
</comment>
<proteinExistence type="inferred from homology"/>
<evidence type="ECO:0000256" key="9">
    <source>
        <dbReference type="ARBA" id="ARBA00023287"/>
    </source>
</evidence>
<dbReference type="PRINTS" id="PR00811">
    <property type="entry name" value="BCTERIALGSPD"/>
</dbReference>
<evidence type="ECO:0000256" key="8">
    <source>
        <dbReference type="ARBA" id="ARBA00023237"/>
    </source>
</evidence>
<dbReference type="Gene3D" id="3.30.1370.120">
    <property type="match status" value="1"/>
</dbReference>
<dbReference type="Proteomes" id="UP000463939">
    <property type="component" value="Chromosome"/>
</dbReference>
<sequence length="751" mass="80773">MKNTITHFSQHFLMSIIMMCFMMFSALHAQADTNSIESLDYSSIDGGKILLKIGLKQNLQNSPAGFAINNPPRIALDLAGTANGLGKNTVNVNQGVVRTVNVVQAGERTRLVLNLTKPAQYETRIDGNALFITVQESDSQSSSNVTPHFAEPSASLSKHNIKDIDFRRGAGGEGRIITTLSDSSTGIDIRKQGKVLAIDFMNTDVARALQRRLDVTDFGTPVLFVATEARGSNVKMTIEPKADYEYSAYQADNQLIIEVRAKTEDAAKATGGKPKYSGEKLSLNFQNVEVRSVLQVIADFTGKNIITSDTVTGNLTLRLKDVPWDQALDIILQSKGLDKRENGNVIWVAPKDELLAKEKAELEARQSMETLEPLVSRQYQLNYKKADQAARILTGALVTTGDVGEDVNCSAQAQGVKADKVVPVQQQQQAGTALLNNPNRILSPRGNANFELQTNTLLVNDIASKQAEVAEMLKMIDVPARQVMIEARVVVASDTFSKSLGAKFGVQQGALAGNRIGYGGNAYPNSATSTSASTATTTSNNVGIPGSTNVNLPAVVNSGLTAGSLGLSLFNLGGGALLSLELQALESDGLGKIISSPRIITANQKPAVILQGVQIPSVTPPTANSPATVTFKDAFLCLLVNPQILNNDSIILTVEVQKDAPGTPFDLGQGYQAYPIETKRVKTQIRINNGETAVIGGIYEDNTNSSVNKVPFFGDLPLFGHLFKNQAKNITKTELLVFLTPRIVKEDLSFK</sequence>
<dbReference type="RefSeq" id="WP_162085612.1">
    <property type="nucleotide sequence ID" value="NZ_AP021881.1"/>
</dbReference>
<dbReference type="InterPro" id="IPR038591">
    <property type="entry name" value="NolW-like_sf"/>
</dbReference>
<dbReference type="Gene3D" id="2.60.40.3470">
    <property type="match status" value="1"/>
</dbReference>
<dbReference type="Pfam" id="PF03958">
    <property type="entry name" value="Secretin_N"/>
    <property type="match status" value="1"/>
</dbReference>
<organism evidence="15 16">
    <name type="scientific">Sulfuriferula nivalis</name>
    <dbReference type="NCBI Taxonomy" id="2675298"/>
    <lineage>
        <taxon>Bacteria</taxon>
        <taxon>Pseudomonadati</taxon>
        <taxon>Pseudomonadota</taxon>
        <taxon>Betaproteobacteria</taxon>
        <taxon>Nitrosomonadales</taxon>
        <taxon>Sulfuricellaceae</taxon>
        <taxon>Sulfuriferula</taxon>
    </lineage>
</organism>
<dbReference type="InterPro" id="IPR001775">
    <property type="entry name" value="GspD/PilQ"/>
</dbReference>
<dbReference type="InterPro" id="IPR051808">
    <property type="entry name" value="Type_IV_pilus_biogenesis"/>
</dbReference>
<evidence type="ECO:0000313" key="16">
    <source>
        <dbReference type="Proteomes" id="UP000463939"/>
    </source>
</evidence>
<dbReference type="Pfam" id="PF11741">
    <property type="entry name" value="AMIN"/>
    <property type="match status" value="2"/>
</dbReference>
<dbReference type="Pfam" id="PF07660">
    <property type="entry name" value="STN"/>
    <property type="match status" value="1"/>
</dbReference>
<keyword evidence="13" id="KW-0812">Transmembrane</keyword>
<dbReference type="GO" id="GO:0030420">
    <property type="term" value="P:establishment of competence for transformation"/>
    <property type="evidence" value="ECO:0007669"/>
    <property type="project" value="UniProtKB-KW"/>
</dbReference>
<evidence type="ECO:0000256" key="4">
    <source>
        <dbReference type="ARBA" id="ARBA00022448"/>
    </source>
</evidence>
<dbReference type="InterPro" id="IPR013355">
    <property type="entry name" value="Pilus_4_PilQ"/>
</dbReference>
<evidence type="ECO:0000256" key="3">
    <source>
        <dbReference type="ARBA" id="ARBA00014124"/>
    </source>
</evidence>
<evidence type="ECO:0000256" key="6">
    <source>
        <dbReference type="ARBA" id="ARBA00022927"/>
    </source>
</evidence>
<evidence type="ECO:0000256" key="13">
    <source>
        <dbReference type="SAM" id="Phobius"/>
    </source>
</evidence>
<keyword evidence="4 12" id="KW-0813">Transport</keyword>
<evidence type="ECO:0000256" key="2">
    <source>
        <dbReference type="ARBA" id="ARBA00006304"/>
    </source>
</evidence>
<keyword evidence="9" id="KW-0178">Competence</keyword>
<dbReference type="EMBL" id="AP021881">
    <property type="protein sequence ID" value="BBP01898.1"/>
    <property type="molecule type" value="Genomic_DNA"/>
</dbReference>
<dbReference type="InterPro" id="IPR004846">
    <property type="entry name" value="T2SS/T3SS_dom"/>
</dbReference>
<feature type="domain" description="Secretin/TonB short N-terminal" evidence="14">
    <location>
        <begin position="303"/>
        <end position="351"/>
    </location>
</feature>
<comment type="similarity">
    <text evidence="2">Belongs to the bacterial secretin family. PilQ subfamily.</text>
</comment>
<protein>
    <recommendedName>
        <fullName evidence="3">Type IV pilus biogenesis and competence protein PilQ</fullName>
    </recommendedName>
</protein>
<keyword evidence="6" id="KW-0653">Protein transport</keyword>
<evidence type="ECO:0000256" key="1">
    <source>
        <dbReference type="ARBA" id="ARBA00004442"/>
    </source>
</evidence>
<comment type="function">
    <text evidence="10">Required for type IV pilus biogenesis and competence. Could function as a pore for exit of the pilus but also as a channel for entry of heme and antimicrobial agents and uptake of transforming DNA.</text>
</comment>
<dbReference type="Pfam" id="PF00263">
    <property type="entry name" value="Secretin"/>
    <property type="match status" value="1"/>
</dbReference>
<dbReference type="Gene3D" id="2.60.40.3500">
    <property type="match status" value="1"/>
</dbReference>
<dbReference type="InterPro" id="IPR021731">
    <property type="entry name" value="AMIN_dom"/>
</dbReference>
<evidence type="ECO:0000259" key="14">
    <source>
        <dbReference type="SMART" id="SM00965"/>
    </source>
</evidence>
<dbReference type="InterPro" id="IPR004845">
    <property type="entry name" value="T2SS_GspD_CS"/>
</dbReference>
<dbReference type="AlphaFoldDB" id="A0A809S4I7"/>
<evidence type="ECO:0000313" key="15">
    <source>
        <dbReference type="EMBL" id="BBP01898.1"/>
    </source>
</evidence>
<dbReference type="GO" id="GO:0009279">
    <property type="term" value="C:cell outer membrane"/>
    <property type="evidence" value="ECO:0007669"/>
    <property type="project" value="UniProtKB-SubCell"/>
</dbReference>
<keyword evidence="16" id="KW-1185">Reference proteome</keyword>
<dbReference type="PANTHER" id="PTHR30604">
    <property type="entry name" value="PROTEIN TRANSPORT PROTEIN HOFQ"/>
    <property type="match status" value="1"/>
</dbReference>
<gene>
    <name evidence="15" type="primary">pilQ</name>
    <name evidence="15" type="ORF">SFSGTM_26060</name>
</gene>
<evidence type="ECO:0000256" key="10">
    <source>
        <dbReference type="ARBA" id="ARBA00024678"/>
    </source>
</evidence>
<dbReference type="NCBIfam" id="TIGR02515">
    <property type="entry name" value="IV_pilus_PilQ"/>
    <property type="match status" value="1"/>
</dbReference>
<comment type="subunit">
    <text evidence="11">Homododecamer. Tetramer of trimer.</text>
</comment>
<keyword evidence="8" id="KW-0998">Cell outer membrane</keyword>
<dbReference type="PANTHER" id="PTHR30604:SF1">
    <property type="entry name" value="DNA UTILIZATION PROTEIN HOFQ"/>
    <property type="match status" value="1"/>
</dbReference>
<dbReference type="GO" id="GO:0009306">
    <property type="term" value="P:protein secretion"/>
    <property type="evidence" value="ECO:0007669"/>
    <property type="project" value="InterPro"/>
</dbReference>
<dbReference type="InterPro" id="IPR005644">
    <property type="entry name" value="NolW-like"/>
</dbReference>
<evidence type="ECO:0000256" key="7">
    <source>
        <dbReference type="ARBA" id="ARBA00023136"/>
    </source>
</evidence>
<evidence type="ECO:0000256" key="5">
    <source>
        <dbReference type="ARBA" id="ARBA00022729"/>
    </source>
</evidence>
<keyword evidence="7 13" id="KW-0472">Membrane</keyword>
<dbReference type="PROSITE" id="PS00875">
    <property type="entry name" value="T2SP_D"/>
    <property type="match status" value="1"/>
</dbReference>
<dbReference type="SMART" id="SM00965">
    <property type="entry name" value="STN"/>
    <property type="match status" value="1"/>
</dbReference>
<name>A0A809S4I7_9PROT</name>
<reference evidence="16" key="1">
    <citation type="submission" date="2019-11" db="EMBL/GenBank/DDBJ databases">
        <title>Isolation and characterization of a novel species in the genus Sulfuriferula.</title>
        <authorList>
            <person name="Mochizuki J."/>
            <person name="Kojima H."/>
            <person name="Fukui M."/>
        </authorList>
    </citation>
    <scope>NUCLEOTIDE SEQUENCE [LARGE SCALE GENOMIC DNA]</scope>
    <source>
        <strain evidence="16">SGTM</strain>
    </source>
</reference>
<keyword evidence="5" id="KW-0732">Signal</keyword>
<evidence type="ECO:0000256" key="11">
    <source>
        <dbReference type="ARBA" id="ARBA00025897"/>
    </source>
</evidence>
<accession>A0A809S4I7</accession>